<gene>
    <name evidence="2" type="ORF">GL286_09855</name>
</gene>
<dbReference type="CDD" id="cd18683">
    <property type="entry name" value="PIN_VapC-like"/>
    <property type="match status" value="1"/>
</dbReference>
<dbReference type="Proteomes" id="UP000478183">
    <property type="component" value="Unassembled WGS sequence"/>
</dbReference>
<dbReference type="InterPro" id="IPR002716">
    <property type="entry name" value="PIN_dom"/>
</dbReference>
<name>A0A6L6J7F0_9RHOB</name>
<dbReference type="OrthoDB" id="3175275at2"/>
<accession>A0A6L6J7F0</accession>
<dbReference type="RefSeq" id="WP_155095384.1">
    <property type="nucleotide sequence ID" value="NZ_WMIE01000004.1"/>
</dbReference>
<keyword evidence="3" id="KW-1185">Reference proteome</keyword>
<dbReference type="AlphaFoldDB" id="A0A6L6J7F0"/>
<dbReference type="SUPFAM" id="SSF88723">
    <property type="entry name" value="PIN domain-like"/>
    <property type="match status" value="1"/>
</dbReference>
<evidence type="ECO:0000313" key="2">
    <source>
        <dbReference type="EMBL" id="MTH78032.1"/>
    </source>
</evidence>
<dbReference type="InterPro" id="IPR029060">
    <property type="entry name" value="PIN-like_dom_sf"/>
</dbReference>
<reference evidence="2 3" key="1">
    <citation type="submission" date="2019-11" db="EMBL/GenBank/DDBJ databases">
        <authorList>
            <person name="Dong K."/>
        </authorList>
    </citation>
    <scope>NUCLEOTIDE SEQUENCE [LARGE SCALE GENOMIC DNA]</scope>
    <source>
        <strain evidence="2 3">NBRC 111993</strain>
    </source>
</reference>
<dbReference type="EMBL" id="WMIE01000004">
    <property type="protein sequence ID" value="MTH78032.1"/>
    <property type="molecule type" value="Genomic_DNA"/>
</dbReference>
<sequence>MIGIDTNVLVRYLTQDHQRQGEMAKAVFATLTPDVPGYLSREVMIELVWVLERAYGLPRYDICEAIDGLLASRELVVETPDRVGLANERYRKGGAGFSDHMIALAARDAGCHMTLSFDRKAVSSAGMTEVREATA</sequence>
<evidence type="ECO:0000259" key="1">
    <source>
        <dbReference type="Pfam" id="PF01850"/>
    </source>
</evidence>
<organism evidence="2 3">
    <name type="scientific">Paracoccus aestuariivivens</name>
    <dbReference type="NCBI Taxonomy" id="1820333"/>
    <lineage>
        <taxon>Bacteria</taxon>
        <taxon>Pseudomonadati</taxon>
        <taxon>Pseudomonadota</taxon>
        <taxon>Alphaproteobacteria</taxon>
        <taxon>Rhodobacterales</taxon>
        <taxon>Paracoccaceae</taxon>
        <taxon>Paracoccus</taxon>
    </lineage>
</organism>
<dbReference type="Pfam" id="PF01850">
    <property type="entry name" value="PIN"/>
    <property type="match status" value="1"/>
</dbReference>
<comment type="caution">
    <text evidence="2">The sequence shown here is derived from an EMBL/GenBank/DDBJ whole genome shotgun (WGS) entry which is preliminary data.</text>
</comment>
<evidence type="ECO:0000313" key="3">
    <source>
        <dbReference type="Proteomes" id="UP000478183"/>
    </source>
</evidence>
<protein>
    <submittedName>
        <fullName evidence="2">PIN domain-containing protein</fullName>
    </submittedName>
</protein>
<dbReference type="Gene3D" id="3.40.50.1010">
    <property type="entry name" value="5'-nuclease"/>
    <property type="match status" value="1"/>
</dbReference>
<proteinExistence type="predicted"/>
<feature type="domain" description="PIN" evidence="1">
    <location>
        <begin position="4"/>
        <end position="120"/>
    </location>
</feature>